<dbReference type="AlphaFoldDB" id="A0A368FFT9"/>
<dbReference type="EMBL" id="JOJR01001392">
    <property type="protein sequence ID" value="RCN31091.1"/>
    <property type="molecule type" value="Genomic_DNA"/>
</dbReference>
<dbReference type="InterPro" id="IPR023631">
    <property type="entry name" value="Amidase_dom"/>
</dbReference>
<proteinExistence type="predicted"/>
<dbReference type="InterPro" id="IPR052096">
    <property type="entry name" value="Endocannabinoid_amidase"/>
</dbReference>
<dbReference type="STRING" id="29170.A0A368FFT9"/>
<dbReference type="GO" id="GO:0009062">
    <property type="term" value="P:fatty acid catabolic process"/>
    <property type="evidence" value="ECO:0007669"/>
    <property type="project" value="TreeGrafter"/>
</dbReference>
<evidence type="ECO:0000313" key="2">
    <source>
        <dbReference type="EMBL" id="RCN31091.1"/>
    </source>
</evidence>
<accession>A0A368FFT9</accession>
<reference evidence="2 3" key="1">
    <citation type="submission" date="2014-10" db="EMBL/GenBank/DDBJ databases">
        <title>Draft genome of the hookworm Ancylostoma caninum.</title>
        <authorList>
            <person name="Mitreva M."/>
        </authorList>
    </citation>
    <scope>NUCLEOTIDE SEQUENCE [LARGE SCALE GENOMIC DNA]</scope>
    <source>
        <strain evidence="2 3">Baltimore</strain>
    </source>
</reference>
<dbReference type="InterPro" id="IPR036928">
    <property type="entry name" value="AS_sf"/>
</dbReference>
<dbReference type="GO" id="GO:0017064">
    <property type="term" value="F:fatty acid amide hydrolase activity"/>
    <property type="evidence" value="ECO:0007669"/>
    <property type="project" value="TreeGrafter"/>
</dbReference>
<name>A0A368FFT9_ANCCA</name>
<dbReference type="GO" id="GO:0004040">
    <property type="term" value="F:amidase activity"/>
    <property type="evidence" value="ECO:0007669"/>
    <property type="project" value="TreeGrafter"/>
</dbReference>
<dbReference type="PANTHER" id="PTHR45847:SF6">
    <property type="entry name" value="FATTY ACID AMIDE HYDROLASE"/>
    <property type="match status" value="1"/>
</dbReference>
<evidence type="ECO:0000313" key="3">
    <source>
        <dbReference type="Proteomes" id="UP000252519"/>
    </source>
</evidence>
<sequence>MGFCLYFEWTMIQVSVCFEVKEGAIDESGGVLHEMYPLKMDTDISGQFIEYWKSLGIDALICPTFPVPAVPHRFPSRLSTAATYTALFNLLDFPAGAVPAGKVTTQDDEDLMNDEKYPVTTLC</sequence>
<evidence type="ECO:0000259" key="1">
    <source>
        <dbReference type="Pfam" id="PF01425"/>
    </source>
</evidence>
<dbReference type="Proteomes" id="UP000252519">
    <property type="component" value="Unassembled WGS sequence"/>
</dbReference>
<feature type="domain" description="Amidase" evidence="1">
    <location>
        <begin position="42"/>
        <end position="109"/>
    </location>
</feature>
<organism evidence="2 3">
    <name type="scientific">Ancylostoma caninum</name>
    <name type="common">Dog hookworm</name>
    <dbReference type="NCBI Taxonomy" id="29170"/>
    <lineage>
        <taxon>Eukaryota</taxon>
        <taxon>Metazoa</taxon>
        <taxon>Ecdysozoa</taxon>
        <taxon>Nematoda</taxon>
        <taxon>Chromadorea</taxon>
        <taxon>Rhabditida</taxon>
        <taxon>Rhabditina</taxon>
        <taxon>Rhabditomorpha</taxon>
        <taxon>Strongyloidea</taxon>
        <taxon>Ancylostomatidae</taxon>
        <taxon>Ancylostomatinae</taxon>
        <taxon>Ancylostoma</taxon>
    </lineage>
</organism>
<protein>
    <recommendedName>
        <fullName evidence="1">Amidase domain-containing protein</fullName>
    </recommendedName>
</protein>
<dbReference type="OrthoDB" id="6428749at2759"/>
<dbReference type="PANTHER" id="PTHR45847">
    <property type="entry name" value="FATTY ACID AMIDE HYDROLASE"/>
    <property type="match status" value="1"/>
</dbReference>
<comment type="caution">
    <text evidence="2">The sequence shown here is derived from an EMBL/GenBank/DDBJ whole genome shotgun (WGS) entry which is preliminary data.</text>
</comment>
<keyword evidence="3" id="KW-1185">Reference proteome</keyword>
<dbReference type="Pfam" id="PF01425">
    <property type="entry name" value="Amidase"/>
    <property type="match status" value="1"/>
</dbReference>
<dbReference type="Gene3D" id="3.90.1300.10">
    <property type="entry name" value="Amidase signature (AS) domain"/>
    <property type="match status" value="1"/>
</dbReference>
<gene>
    <name evidence="2" type="ORF">ANCCAN_23135</name>
</gene>
<dbReference type="SUPFAM" id="SSF75304">
    <property type="entry name" value="Amidase signature (AS) enzymes"/>
    <property type="match status" value="1"/>
</dbReference>